<protein>
    <submittedName>
        <fullName evidence="6">Bile acid transporter family protein</fullName>
    </submittedName>
</protein>
<evidence type="ECO:0000256" key="4">
    <source>
        <dbReference type="ARBA" id="ARBA00023136"/>
    </source>
</evidence>
<feature type="transmembrane region" description="Helical" evidence="5">
    <location>
        <begin position="216"/>
        <end position="238"/>
    </location>
</feature>
<feature type="transmembrane region" description="Helical" evidence="5">
    <location>
        <begin position="58"/>
        <end position="80"/>
    </location>
</feature>
<evidence type="ECO:0000256" key="1">
    <source>
        <dbReference type="ARBA" id="ARBA00004141"/>
    </source>
</evidence>
<keyword evidence="4 5" id="KW-0472">Membrane</keyword>
<dbReference type="PANTHER" id="PTHR10361">
    <property type="entry name" value="SODIUM-BILE ACID COTRANSPORTER"/>
    <property type="match status" value="1"/>
</dbReference>
<feature type="transmembrane region" description="Helical" evidence="5">
    <location>
        <begin position="86"/>
        <end position="108"/>
    </location>
</feature>
<keyword evidence="3 5" id="KW-1133">Transmembrane helix</keyword>
<feature type="transmembrane region" description="Helical" evidence="5">
    <location>
        <begin position="159"/>
        <end position="180"/>
    </location>
</feature>
<feature type="transmembrane region" description="Helical" evidence="5">
    <location>
        <begin position="192"/>
        <end position="210"/>
    </location>
</feature>
<feature type="transmembrane region" description="Helical" evidence="5">
    <location>
        <begin position="115"/>
        <end position="139"/>
    </location>
</feature>
<evidence type="ECO:0000256" key="2">
    <source>
        <dbReference type="ARBA" id="ARBA00022692"/>
    </source>
</evidence>
<evidence type="ECO:0000313" key="6">
    <source>
        <dbReference type="EMBL" id="VAV93617.1"/>
    </source>
</evidence>
<feature type="transmembrane region" description="Helical" evidence="5">
    <location>
        <begin position="25"/>
        <end position="46"/>
    </location>
</feature>
<dbReference type="InterPro" id="IPR002657">
    <property type="entry name" value="BilAc:Na_symport/Acr3"/>
</dbReference>
<proteinExistence type="predicted"/>
<comment type="subcellular location">
    <subcellularLocation>
        <location evidence="1">Membrane</location>
        <topology evidence="1">Multi-pass membrane protein</topology>
    </subcellularLocation>
</comment>
<dbReference type="Pfam" id="PF01758">
    <property type="entry name" value="SBF"/>
    <property type="match status" value="1"/>
</dbReference>
<dbReference type="EMBL" id="UOEI01000106">
    <property type="protein sequence ID" value="VAV93617.1"/>
    <property type="molecule type" value="Genomic_DNA"/>
</dbReference>
<dbReference type="InterPro" id="IPR004710">
    <property type="entry name" value="Bilac:Na_transpt"/>
</dbReference>
<evidence type="ECO:0000256" key="3">
    <source>
        <dbReference type="ARBA" id="ARBA00022989"/>
    </source>
</evidence>
<gene>
    <name evidence="6" type="ORF">MNBD_ACTINO01-100</name>
</gene>
<accession>A0A3B0RNE8</accession>
<dbReference type="InterPro" id="IPR038770">
    <property type="entry name" value="Na+/solute_symporter_sf"/>
</dbReference>
<evidence type="ECO:0000256" key="5">
    <source>
        <dbReference type="SAM" id="Phobius"/>
    </source>
</evidence>
<name>A0A3B0RNE8_9ZZZZ</name>
<dbReference type="Gene3D" id="1.20.1530.20">
    <property type="match status" value="1"/>
</dbReference>
<keyword evidence="2 5" id="KW-0812">Transmembrane</keyword>
<feature type="non-terminal residue" evidence="6">
    <location>
        <position position="239"/>
    </location>
</feature>
<reference evidence="6" key="1">
    <citation type="submission" date="2018-06" db="EMBL/GenBank/DDBJ databases">
        <authorList>
            <person name="Zhirakovskaya E."/>
        </authorList>
    </citation>
    <scope>NUCLEOTIDE SEQUENCE</scope>
</reference>
<sequence>MVGPVVLLAVGNIDSAVLNFNQGSLIALNVLIGLMMFGVALGIDLSDFKALVATPKPAAIGLGSQFILLPVATFLLTLVLDLSPSVELGMILVASCPGGNLSNIMTYLGGGNAPLSVGMTAVSTAVAVVMTPLNFSLWAGLNPATKPILETVSVNPMTMFVTIVMILGIPLSLGILLARWKPQIAARLEKPFKIFSVVVFVAFVAGALGANWSNFISYIGFLIGIVALQNGLALGLGYG</sequence>
<organism evidence="6">
    <name type="scientific">hydrothermal vent metagenome</name>
    <dbReference type="NCBI Taxonomy" id="652676"/>
    <lineage>
        <taxon>unclassified sequences</taxon>
        <taxon>metagenomes</taxon>
        <taxon>ecological metagenomes</taxon>
    </lineage>
</organism>
<dbReference type="GO" id="GO:0016020">
    <property type="term" value="C:membrane"/>
    <property type="evidence" value="ECO:0007669"/>
    <property type="project" value="UniProtKB-SubCell"/>
</dbReference>
<dbReference type="PANTHER" id="PTHR10361:SF28">
    <property type="entry name" value="P3 PROTEIN-RELATED"/>
    <property type="match status" value="1"/>
</dbReference>
<dbReference type="AlphaFoldDB" id="A0A3B0RNE8"/>